<proteinExistence type="predicted"/>
<reference evidence="2" key="1">
    <citation type="journal article" date="2023" name="Plant J.">
        <title>Genome sequences and population genomics provide insights into the demographic history, inbreeding, and mutation load of two 'living fossil' tree species of Dipteronia.</title>
        <authorList>
            <person name="Feng Y."/>
            <person name="Comes H.P."/>
            <person name="Chen J."/>
            <person name="Zhu S."/>
            <person name="Lu R."/>
            <person name="Zhang X."/>
            <person name="Li P."/>
            <person name="Qiu J."/>
            <person name="Olsen K.M."/>
            <person name="Qiu Y."/>
        </authorList>
    </citation>
    <scope>NUCLEOTIDE SEQUENCE</scope>
    <source>
        <strain evidence="2">NBL</strain>
    </source>
</reference>
<evidence type="ECO:0000256" key="1">
    <source>
        <dbReference type="SAM" id="SignalP"/>
    </source>
</evidence>
<sequence length="131" mass="14455">MKCMGIRVVAFHFVIFYMLKQLLEMSSIDLISKGNSYVSACQSAASKLLDKIFKIRLGRGFYGECLYCDSRLLRADGNSNLSDEIGKQLSVKSAAAGLRPIGAVIYLCRNNLEMCLRITDSATDTSEIAKV</sequence>
<feature type="chain" id="PRO_5042111121" evidence="1">
    <location>
        <begin position="26"/>
        <end position="131"/>
    </location>
</feature>
<keyword evidence="1" id="KW-0732">Signal</keyword>
<protein>
    <submittedName>
        <fullName evidence="2">Uncharacterized protein</fullName>
    </submittedName>
</protein>
<dbReference type="Proteomes" id="UP001281410">
    <property type="component" value="Unassembled WGS sequence"/>
</dbReference>
<gene>
    <name evidence="2" type="ORF">Dsin_029973</name>
</gene>
<dbReference type="PANTHER" id="PTHR46922">
    <property type="entry name" value="DHHA1 DOMAIN PROTEIN"/>
    <property type="match status" value="1"/>
</dbReference>
<accession>A0AAE0DQR1</accession>
<comment type="caution">
    <text evidence="2">The sequence shown here is derived from an EMBL/GenBank/DDBJ whole genome shotgun (WGS) entry which is preliminary data.</text>
</comment>
<evidence type="ECO:0000313" key="2">
    <source>
        <dbReference type="EMBL" id="KAK3182687.1"/>
    </source>
</evidence>
<organism evidence="2 3">
    <name type="scientific">Dipteronia sinensis</name>
    <dbReference type="NCBI Taxonomy" id="43782"/>
    <lineage>
        <taxon>Eukaryota</taxon>
        <taxon>Viridiplantae</taxon>
        <taxon>Streptophyta</taxon>
        <taxon>Embryophyta</taxon>
        <taxon>Tracheophyta</taxon>
        <taxon>Spermatophyta</taxon>
        <taxon>Magnoliopsida</taxon>
        <taxon>eudicotyledons</taxon>
        <taxon>Gunneridae</taxon>
        <taxon>Pentapetalae</taxon>
        <taxon>rosids</taxon>
        <taxon>malvids</taxon>
        <taxon>Sapindales</taxon>
        <taxon>Sapindaceae</taxon>
        <taxon>Hippocastanoideae</taxon>
        <taxon>Acereae</taxon>
        <taxon>Dipteronia</taxon>
    </lineage>
</organism>
<feature type="signal peptide" evidence="1">
    <location>
        <begin position="1"/>
        <end position="25"/>
    </location>
</feature>
<name>A0AAE0DQR1_9ROSI</name>
<dbReference type="AlphaFoldDB" id="A0AAE0DQR1"/>
<dbReference type="PANTHER" id="PTHR46922:SF3">
    <property type="entry name" value="HEAT SHOCK PROTEIN"/>
    <property type="match status" value="1"/>
</dbReference>
<keyword evidence="3" id="KW-1185">Reference proteome</keyword>
<evidence type="ECO:0000313" key="3">
    <source>
        <dbReference type="Proteomes" id="UP001281410"/>
    </source>
</evidence>
<dbReference type="EMBL" id="JANJYJ010000010">
    <property type="protein sequence ID" value="KAK3182687.1"/>
    <property type="molecule type" value="Genomic_DNA"/>
</dbReference>